<accession>A0ACB8TT67</accession>
<comment type="caution">
    <text evidence="1">The sequence shown here is derived from an EMBL/GenBank/DDBJ whole genome shotgun (WGS) entry which is preliminary data.</text>
</comment>
<dbReference type="EMBL" id="MU274933">
    <property type="protein sequence ID" value="KAI0085236.1"/>
    <property type="molecule type" value="Genomic_DNA"/>
</dbReference>
<reference evidence="1" key="1">
    <citation type="journal article" date="2021" name="Environ. Microbiol.">
        <title>Gene family expansions and transcriptome signatures uncover fungal adaptations to wood decay.</title>
        <authorList>
            <person name="Hage H."/>
            <person name="Miyauchi S."/>
            <person name="Viragh M."/>
            <person name="Drula E."/>
            <person name="Min B."/>
            <person name="Chaduli D."/>
            <person name="Navarro D."/>
            <person name="Favel A."/>
            <person name="Norest M."/>
            <person name="Lesage-Meessen L."/>
            <person name="Balint B."/>
            <person name="Merenyi Z."/>
            <person name="de Eugenio L."/>
            <person name="Morin E."/>
            <person name="Martinez A.T."/>
            <person name="Baldrian P."/>
            <person name="Stursova M."/>
            <person name="Martinez M.J."/>
            <person name="Novotny C."/>
            <person name="Magnuson J.K."/>
            <person name="Spatafora J.W."/>
            <person name="Maurice S."/>
            <person name="Pangilinan J."/>
            <person name="Andreopoulos W."/>
            <person name="LaButti K."/>
            <person name="Hundley H."/>
            <person name="Na H."/>
            <person name="Kuo A."/>
            <person name="Barry K."/>
            <person name="Lipzen A."/>
            <person name="Henrissat B."/>
            <person name="Riley R."/>
            <person name="Ahrendt S."/>
            <person name="Nagy L.G."/>
            <person name="Grigoriev I.V."/>
            <person name="Martin F."/>
            <person name="Rosso M.N."/>
        </authorList>
    </citation>
    <scope>NUCLEOTIDE SEQUENCE</scope>
    <source>
        <strain evidence="1">CBS 384.51</strain>
    </source>
</reference>
<sequence>MISSPTLPPEYLPDVYLGPYSGTEALAIGFSMALWGATCMQMFLYFTNNFKDGRLLQTTVVFVWVLNTANEFVLLSGLYVAIVTGEILLIGNGRIEYLVSIWFTVLVGVATQSFFAYRIYKFSKNTFAAAILVSGVFSQLVIGTALFAIEIRQDLEHSPPPTVGKAVVMTTLLLSAVMDLSLSVGLCFFLWNAYPRGDLRVGSTTAMLQMVTLVTVNSGLWTAACAIVIVVLAAVFPDNLLFNSFSFLLAPLYCNSLLGSLNARVYMRSEATANLGNTTQLSTFKTCNPAERSAVPFADALGASESGAYLPADRDTLKGSDNSIKHEPMKIAVQ</sequence>
<evidence type="ECO:0000313" key="2">
    <source>
        <dbReference type="Proteomes" id="UP001055072"/>
    </source>
</evidence>
<dbReference type="Proteomes" id="UP001055072">
    <property type="component" value="Unassembled WGS sequence"/>
</dbReference>
<evidence type="ECO:0000313" key="1">
    <source>
        <dbReference type="EMBL" id="KAI0085236.1"/>
    </source>
</evidence>
<proteinExistence type="predicted"/>
<keyword evidence="2" id="KW-1185">Reference proteome</keyword>
<protein>
    <submittedName>
        <fullName evidence="1">Uncharacterized protein</fullName>
    </submittedName>
</protein>
<gene>
    <name evidence="1" type="ORF">BDY19DRAFT_454401</name>
</gene>
<name>A0ACB8TT67_9APHY</name>
<organism evidence="1 2">
    <name type="scientific">Irpex rosettiformis</name>
    <dbReference type="NCBI Taxonomy" id="378272"/>
    <lineage>
        <taxon>Eukaryota</taxon>
        <taxon>Fungi</taxon>
        <taxon>Dikarya</taxon>
        <taxon>Basidiomycota</taxon>
        <taxon>Agaricomycotina</taxon>
        <taxon>Agaricomycetes</taxon>
        <taxon>Polyporales</taxon>
        <taxon>Irpicaceae</taxon>
        <taxon>Irpex</taxon>
    </lineage>
</organism>